<keyword evidence="1" id="KW-1133">Transmembrane helix</keyword>
<reference evidence="2" key="1">
    <citation type="submission" date="2024-05" db="EMBL/GenBank/DDBJ databases">
        <authorList>
            <person name="Mugo M.M."/>
            <person name="Musyoki A.M."/>
            <person name="Makumi A.M."/>
            <person name="Mutai I."/>
            <person name="Drechsel O."/>
            <person name="Kering K.K."/>
            <person name="Muturi P."/>
            <person name="Mbae C.K."/>
            <person name="Kariuki S.M."/>
        </authorList>
    </citation>
    <scope>NUCLEOTIDE SEQUENCE</scope>
</reference>
<protein>
    <submittedName>
        <fullName evidence="2">Uncharacterized protein</fullName>
    </submittedName>
</protein>
<dbReference type="EMBL" id="PP856722">
    <property type="protein sequence ID" value="XCH40463.1"/>
    <property type="molecule type" value="Genomic_DNA"/>
</dbReference>
<accession>A0AAU8GES1</accession>
<name>A0AAU8GES1_9CAUD</name>
<keyword evidence="1" id="KW-0472">Membrane</keyword>
<keyword evidence="1" id="KW-0812">Transmembrane</keyword>
<feature type="transmembrane region" description="Helical" evidence="1">
    <location>
        <begin position="6"/>
        <end position="25"/>
    </location>
</feature>
<organism evidence="2">
    <name type="scientific">Salmonella phage vB_SEnST11_KE23</name>
    <dbReference type="NCBI Taxonomy" id="3161174"/>
    <lineage>
        <taxon>Viruses</taxon>
        <taxon>Duplodnaviria</taxon>
        <taxon>Heunggongvirae</taxon>
        <taxon>Uroviricota</taxon>
        <taxon>Caudoviricetes</taxon>
        <taxon>Vequintavirinae</taxon>
        <taxon>Seunavirus</taxon>
    </lineage>
</organism>
<sequence>MFHLLQSLNFPFCLPAFVVSVLYIVQHTRQNARPRTRKIIFKIFCFRY</sequence>
<evidence type="ECO:0000313" key="2">
    <source>
        <dbReference type="EMBL" id="XCH40463.1"/>
    </source>
</evidence>
<gene>
    <name evidence="2" type="ORF">YRYPWZST_CDS0062</name>
</gene>
<evidence type="ECO:0000256" key="1">
    <source>
        <dbReference type="SAM" id="Phobius"/>
    </source>
</evidence>
<proteinExistence type="predicted"/>